<reference evidence="7" key="1">
    <citation type="submission" date="2020-06" db="EMBL/GenBank/DDBJ databases">
        <authorList>
            <person name="Li T."/>
            <person name="Hu X."/>
            <person name="Zhang T."/>
            <person name="Song X."/>
            <person name="Zhang H."/>
            <person name="Dai N."/>
            <person name="Sheng W."/>
            <person name="Hou X."/>
            <person name="Wei L."/>
        </authorList>
    </citation>
    <scope>NUCLEOTIDE SEQUENCE</scope>
    <source>
        <strain evidence="7">G02</strain>
        <tissue evidence="7">Leaf</tissue>
    </source>
</reference>
<evidence type="ECO:0000313" key="7">
    <source>
        <dbReference type="EMBL" id="KAL0379152.1"/>
    </source>
</evidence>
<dbReference type="EMBL" id="JACGWJ010000013">
    <property type="protein sequence ID" value="KAL0379152.1"/>
    <property type="molecule type" value="Genomic_DNA"/>
</dbReference>
<feature type="region of interest" description="Disordered" evidence="5">
    <location>
        <begin position="899"/>
        <end position="935"/>
    </location>
</feature>
<evidence type="ECO:0000256" key="3">
    <source>
        <dbReference type="ARBA" id="ARBA00022833"/>
    </source>
</evidence>
<sequence length="935" mass="106618">MRKLFRDLSLKVMVRIVAGNIVVGSQDKKGLGEKWQETIMEFFRAMGVLTVPDVLPYLKWLDWFGGISKEFRKTGRMIDSLLQEWVEEHKKRSRISERDESFMAEMLRVADRIAEEFPDYDADTITKAMCQPARGRLLSREPMHAMHAWVTSNSEAAFCERDMAEPNNVDIVIYFGGQWSNLNGSVSYDRSPITLLNISRRTTFDELEYILCEELGFLGRTEYKLHIYFKLITVNFGERSETVLPIKKDRDLKKFFNPRNGYASIDVFVEAEKLPENTELGYPGVGEWGTYMSMLTQDLPSLPVVTEAMGGFGLDENYSGSSSYATPSNYAGPSDNAGPSSNVGQSNYAGPPSNAGTSAYNEEDDDPEGDSLLYNESSESEPDEVEEEDQMPANHENDDEVSIDIMMDVLGNNADAPTTPAGENFDLNMPTGSVPPYNLYPVPAFFRTTHPEIPADSIDVPTGNWGHFYDSNTGELALGMVFKSKDHLKASVQDFSVRHARREYRVVESNPKLWKVCCKWDVETGCNWMLRGIFKSNMRLFKITRYAGPHTCLMNEVSVDHGNLGKSMIATHLMGMVREDPTFAIKNVRQTIKDKFGFEIPYHKAWQALKAAREQIYGTWESSVQKLPRPAPGLINAINYVPAFKFPRGVHRFCLRHVCSNFNNKYKNVQLKDLCWRAGSESSARKFDRIMEEIKSLNPEAYDWLGNIDKTQWTLAHDGGWRTGILTTNMSEAVNGVLKGARRLPIVPLVEITLNRSAQYFLQRTARANRMVMDNQQWADYAFRLFEARQAEAIHHIVQKFDYNQQSASVITLSTTGQGSRTYVVKLRQQMCSCGKWATHGIPCSHAIQASRHFGMNASNFIPEYFSTRAYKKTYLGRFEPVYGEEYWDPVHFELVHNPTKRTRRGPGRDVTTRIRNEMDQPQRRARQQYQAHQT</sequence>
<dbReference type="GO" id="GO:0004497">
    <property type="term" value="F:monooxygenase activity"/>
    <property type="evidence" value="ECO:0007669"/>
    <property type="project" value="InterPro"/>
</dbReference>
<evidence type="ECO:0000256" key="4">
    <source>
        <dbReference type="PROSITE-ProRule" id="PRU00325"/>
    </source>
</evidence>
<protein>
    <submittedName>
        <fullName evidence="7">Cytochrome</fullName>
    </submittedName>
</protein>
<evidence type="ECO:0000259" key="6">
    <source>
        <dbReference type="PROSITE" id="PS50966"/>
    </source>
</evidence>
<feature type="compositionally biased region" description="Acidic residues" evidence="5">
    <location>
        <begin position="378"/>
        <end position="390"/>
    </location>
</feature>
<dbReference type="PANTHER" id="PTHR31973">
    <property type="entry name" value="POLYPROTEIN, PUTATIVE-RELATED"/>
    <property type="match status" value="1"/>
</dbReference>
<name>A0AAW2RG00_SESRA</name>
<organism evidence="7">
    <name type="scientific">Sesamum radiatum</name>
    <name type="common">Black benniseed</name>
    <dbReference type="NCBI Taxonomy" id="300843"/>
    <lineage>
        <taxon>Eukaryota</taxon>
        <taxon>Viridiplantae</taxon>
        <taxon>Streptophyta</taxon>
        <taxon>Embryophyta</taxon>
        <taxon>Tracheophyta</taxon>
        <taxon>Spermatophyta</taxon>
        <taxon>Magnoliopsida</taxon>
        <taxon>eudicotyledons</taxon>
        <taxon>Gunneridae</taxon>
        <taxon>Pentapetalae</taxon>
        <taxon>asterids</taxon>
        <taxon>lamiids</taxon>
        <taxon>Lamiales</taxon>
        <taxon>Pedaliaceae</taxon>
        <taxon>Sesamum</taxon>
    </lineage>
</organism>
<evidence type="ECO:0000256" key="1">
    <source>
        <dbReference type="ARBA" id="ARBA00022723"/>
    </source>
</evidence>
<dbReference type="SMART" id="SM00575">
    <property type="entry name" value="ZnF_PMZ"/>
    <property type="match status" value="1"/>
</dbReference>
<feature type="region of interest" description="Disordered" evidence="5">
    <location>
        <begin position="320"/>
        <end position="396"/>
    </location>
</feature>
<feature type="compositionally biased region" description="Polar residues" evidence="5">
    <location>
        <begin position="320"/>
        <end position="360"/>
    </location>
</feature>
<dbReference type="InterPro" id="IPR036396">
    <property type="entry name" value="Cyt_P450_sf"/>
</dbReference>
<dbReference type="Pfam" id="PF04434">
    <property type="entry name" value="SWIM"/>
    <property type="match status" value="1"/>
</dbReference>
<dbReference type="GO" id="GO:0008270">
    <property type="term" value="F:zinc ion binding"/>
    <property type="evidence" value="ECO:0007669"/>
    <property type="project" value="UniProtKB-KW"/>
</dbReference>
<proteinExistence type="predicted"/>
<evidence type="ECO:0000256" key="5">
    <source>
        <dbReference type="SAM" id="MobiDB-lite"/>
    </source>
</evidence>
<dbReference type="GO" id="GO:0016705">
    <property type="term" value="F:oxidoreductase activity, acting on paired donors, with incorporation or reduction of molecular oxygen"/>
    <property type="evidence" value="ECO:0007669"/>
    <property type="project" value="InterPro"/>
</dbReference>
<evidence type="ECO:0000256" key="2">
    <source>
        <dbReference type="ARBA" id="ARBA00022771"/>
    </source>
</evidence>
<keyword evidence="3" id="KW-0862">Zinc</keyword>
<accession>A0AAW2RG00</accession>
<dbReference type="InterPro" id="IPR006564">
    <property type="entry name" value="Znf_PMZ"/>
</dbReference>
<feature type="domain" description="SWIM-type" evidence="6">
    <location>
        <begin position="823"/>
        <end position="855"/>
    </location>
</feature>
<gene>
    <name evidence="7" type="ORF">Sradi_3220700</name>
</gene>
<comment type="caution">
    <text evidence="7">The sequence shown here is derived from an EMBL/GenBank/DDBJ whole genome shotgun (WGS) entry which is preliminary data.</text>
</comment>
<dbReference type="GO" id="GO:0005506">
    <property type="term" value="F:iron ion binding"/>
    <property type="evidence" value="ECO:0007669"/>
    <property type="project" value="InterPro"/>
</dbReference>
<feature type="compositionally biased region" description="Basic and acidic residues" evidence="5">
    <location>
        <begin position="907"/>
        <end position="923"/>
    </location>
</feature>
<dbReference type="InterPro" id="IPR007527">
    <property type="entry name" value="Znf_SWIM"/>
</dbReference>
<dbReference type="SUPFAM" id="SSF48264">
    <property type="entry name" value="Cytochrome P450"/>
    <property type="match status" value="1"/>
</dbReference>
<dbReference type="Gene3D" id="1.10.630.10">
    <property type="entry name" value="Cytochrome P450"/>
    <property type="match status" value="1"/>
</dbReference>
<dbReference type="GO" id="GO:0020037">
    <property type="term" value="F:heme binding"/>
    <property type="evidence" value="ECO:0007669"/>
    <property type="project" value="InterPro"/>
</dbReference>
<dbReference type="PROSITE" id="PS50966">
    <property type="entry name" value="ZF_SWIM"/>
    <property type="match status" value="1"/>
</dbReference>
<dbReference type="PANTHER" id="PTHR31973:SF195">
    <property type="entry name" value="MUDR FAMILY TRANSPOSASE"/>
    <property type="match status" value="1"/>
</dbReference>
<keyword evidence="2 4" id="KW-0863">Zinc-finger</keyword>
<keyword evidence="1" id="KW-0479">Metal-binding</keyword>
<dbReference type="AlphaFoldDB" id="A0AAW2RG00"/>
<reference evidence="7" key="2">
    <citation type="journal article" date="2024" name="Plant">
        <title>Genomic evolution and insights into agronomic trait innovations of Sesamum species.</title>
        <authorList>
            <person name="Miao H."/>
            <person name="Wang L."/>
            <person name="Qu L."/>
            <person name="Liu H."/>
            <person name="Sun Y."/>
            <person name="Le M."/>
            <person name="Wang Q."/>
            <person name="Wei S."/>
            <person name="Zheng Y."/>
            <person name="Lin W."/>
            <person name="Duan Y."/>
            <person name="Cao H."/>
            <person name="Xiong S."/>
            <person name="Wang X."/>
            <person name="Wei L."/>
            <person name="Li C."/>
            <person name="Ma Q."/>
            <person name="Ju M."/>
            <person name="Zhao R."/>
            <person name="Li G."/>
            <person name="Mu C."/>
            <person name="Tian Q."/>
            <person name="Mei H."/>
            <person name="Zhang T."/>
            <person name="Gao T."/>
            <person name="Zhang H."/>
        </authorList>
    </citation>
    <scope>NUCLEOTIDE SEQUENCE</scope>
    <source>
        <strain evidence="7">G02</strain>
    </source>
</reference>